<dbReference type="Proteomes" id="UP000567179">
    <property type="component" value="Unassembled WGS sequence"/>
</dbReference>
<dbReference type="AlphaFoldDB" id="A0A8H5BL08"/>
<proteinExistence type="predicted"/>
<keyword evidence="1" id="KW-1133">Transmembrane helix</keyword>
<evidence type="ECO:0000313" key="3">
    <source>
        <dbReference type="EMBL" id="KAF5324082.1"/>
    </source>
</evidence>
<keyword evidence="4" id="KW-1185">Reference proteome</keyword>
<evidence type="ECO:0000313" key="4">
    <source>
        <dbReference type="Proteomes" id="UP000567179"/>
    </source>
</evidence>
<organism evidence="3 4">
    <name type="scientific">Psilocybe cf. subviscida</name>
    <dbReference type="NCBI Taxonomy" id="2480587"/>
    <lineage>
        <taxon>Eukaryota</taxon>
        <taxon>Fungi</taxon>
        <taxon>Dikarya</taxon>
        <taxon>Basidiomycota</taxon>
        <taxon>Agaricomycotina</taxon>
        <taxon>Agaricomycetes</taxon>
        <taxon>Agaricomycetidae</taxon>
        <taxon>Agaricales</taxon>
        <taxon>Agaricineae</taxon>
        <taxon>Strophariaceae</taxon>
        <taxon>Psilocybe</taxon>
    </lineage>
</organism>
<dbReference type="OrthoDB" id="5231159at2759"/>
<gene>
    <name evidence="3" type="ORF">D9619_011226</name>
</gene>
<comment type="caution">
    <text evidence="3">The sequence shown here is derived from an EMBL/GenBank/DDBJ whole genome shotgun (WGS) entry which is preliminary data.</text>
</comment>
<feature type="domain" description="DUF8205" evidence="2">
    <location>
        <begin position="10"/>
        <end position="209"/>
    </location>
</feature>
<dbReference type="EMBL" id="JAACJJ010000016">
    <property type="protein sequence ID" value="KAF5324082.1"/>
    <property type="molecule type" value="Genomic_DNA"/>
</dbReference>
<keyword evidence="1" id="KW-0812">Transmembrane</keyword>
<accession>A0A8H5BL08</accession>
<dbReference type="Pfam" id="PF26632">
    <property type="entry name" value="DUF8205"/>
    <property type="match status" value="1"/>
</dbReference>
<evidence type="ECO:0000256" key="1">
    <source>
        <dbReference type="SAM" id="Phobius"/>
    </source>
</evidence>
<name>A0A8H5BL08_9AGAR</name>
<keyword evidence="1" id="KW-0472">Membrane</keyword>
<sequence length="278" mass="32158">MSISRRRGLSRRVFYAQADIGIEPRELNQTIRLFDQLRDWNFEGVDGIVQVNHIEEVKDDQPSQRDLAMWMEERIFADDTGNFDSALVMVDICHNCCTWIRFRVLIDDDTLDAARRLKQTFSNVLPVDGQRRPLFFHEIAYHHINTGHTNDVARCINHLNEHIRYDENNDMGLHMPMRKFDKRRIIEAYTSISYSGHVFTLKLLREPVYACLRRFLGIDVPQVAVAAMATVSWRLNGQLLLTWTLMDPHVAPLAVLIAVTVIFSCCLNKFTAASISPR</sequence>
<evidence type="ECO:0000259" key="2">
    <source>
        <dbReference type="Pfam" id="PF26632"/>
    </source>
</evidence>
<reference evidence="3 4" key="1">
    <citation type="journal article" date="2020" name="ISME J.">
        <title>Uncovering the hidden diversity of litter-decomposition mechanisms in mushroom-forming fungi.</title>
        <authorList>
            <person name="Floudas D."/>
            <person name="Bentzer J."/>
            <person name="Ahren D."/>
            <person name="Johansson T."/>
            <person name="Persson P."/>
            <person name="Tunlid A."/>
        </authorList>
    </citation>
    <scope>NUCLEOTIDE SEQUENCE [LARGE SCALE GENOMIC DNA]</scope>
    <source>
        <strain evidence="3 4">CBS 101986</strain>
    </source>
</reference>
<protein>
    <recommendedName>
        <fullName evidence="2">DUF8205 domain-containing protein</fullName>
    </recommendedName>
</protein>
<dbReference type="InterPro" id="IPR058518">
    <property type="entry name" value="DUF8205"/>
</dbReference>
<feature type="transmembrane region" description="Helical" evidence="1">
    <location>
        <begin position="253"/>
        <end position="272"/>
    </location>
</feature>